<evidence type="ECO:0000256" key="3">
    <source>
        <dbReference type="ARBA" id="ARBA00022692"/>
    </source>
</evidence>
<proteinExistence type="inferred from homology"/>
<dbReference type="RefSeq" id="WP_109228024.1">
    <property type="nucleotide sequence ID" value="NZ_PYHR01000002.1"/>
</dbReference>
<feature type="transmembrane region" description="Helical" evidence="6">
    <location>
        <begin position="195"/>
        <end position="218"/>
    </location>
</feature>
<accession>A0A2U1ZRQ9</accession>
<keyword evidence="5 6" id="KW-0472">Membrane</keyword>
<dbReference type="Pfam" id="PF03741">
    <property type="entry name" value="TerC"/>
    <property type="match status" value="1"/>
</dbReference>
<protein>
    <submittedName>
        <fullName evidence="7">Tellurium resistance protein TerC</fullName>
    </submittedName>
</protein>
<feature type="transmembrane region" description="Helical" evidence="6">
    <location>
        <begin position="39"/>
        <end position="60"/>
    </location>
</feature>
<evidence type="ECO:0000256" key="1">
    <source>
        <dbReference type="ARBA" id="ARBA00004141"/>
    </source>
</evidence>
<feature type="transmembrane region" description="Helical" evidence="6">
    <location>
        <begin position="131"/>
        <end position="148"/>
    </location>
</feature>
<dbReference type="InterPro" id="IPR022369">
    <property type="entry name" value="Integral_membrane_TerC_rswitch"/>
</dbReference>
<gene>
    <name evidence="7" type="ORF">C8046_01850</name>
</gene>
<evidence type="ECO:0000313" key="7">
    <source>
        <dbReference type="EMBL" id="PWD49641.1"/>
    </source>
</evidence>
<dbReference type="AlphaFoldDB" id="A0A2U1ZRQ9"/>
<evidence type="ECO:0000256" key="5">
    <source>
        <dbReference type="ARBA" id="ARBA00023136"/>
    </source>
</evidence>
<keyword evidence="3 6" id="KW-0812">Transmembrane</keyword>
<comment type="similarity">
    <text evidence="2">Belongs to the TerC family.</text>
</comment>
<dbReference type="OrthoDB" id="5242957at2"/>
<dbReference type="PANTHER" id="PTHR30238">
    <property type="entry name" value="MEMBRANE BOUND PREDICTED REDOX MODULATOR"/>
    <property type="match status" value="1"/>
</dbReference>
<feature type="transmembrane region" description="Helical" evidence="6">
    <location>
        <begin position="230"/>
        <end position="251"/>
    </location>
</feature>
<evidence type="ECO:0000256" key="2">
    <source>
        <dbReference type="ARBA" id="ARBA00007511"/>
    </source>
</evidence>
<evidence type="ECO:0000313" key="8">
    <source>
        <dbReference type="Proteomes" id="UP000245166"/>
    </source>
</evidence>
<dbReference type="EMBL" id="PYHR01000002">
    <property type="protein sequence ID" value="PWD49641.1"/>
    <property type="molecule type" value="Genomic_DNA"/>
</dbReference>
<keyword evidence="4 6" id="KW-1133">Transmembrane helix</keyword>
<comment type="subcellular location">
    <subcellularLocation>
        <location evidence="1">Membrane</location>
        <topology evidence="1">Multi-pass membrane protein</topology>
    </subcellularLocation>
</comment>
<dbReference type="PANTHER" id="PTHR30238:SF0">
    <property type="entry name" value="THYLAKOID MEMBRANE PROTEIN TERC, CHLOROPLASTIC"/>
    <property type="match status" value="1"/>
</dbReference>
<keyword evidence="8" id="KW-1185">Reference proteome</keyword>
<dbReference type="GO" id="GO:0016020">
    <property type="term" value="C:membrane"/>
    <property type="evidence" value="ECO:0007669"/>
    <property type="project" value="UniProtKB-SubCell"/>
</dbReference>
<dbReference type="Proteomes" id="UP000245166">
    <property type="component" value="Unassembled WGS sequence"/>
</dbReference>
<feature type="transmembrane region" description="Helical" evidence="6">
    <location>
        <begin position="258"/>
        <end position="281"/>
    </location>
</feature>
<feature type="transmembrane region" description="Helical" evidence="6">
    <location>
        <begin position="103"/>
        <end position="125"/>
    </location>
</feature>
<name>A0A2U1ZRQ9_9MICO</name>
<sequence length="346" mass="38489">MDVLTWFWIVTGTLIVVMLTVDFVGHVRTPHAPTLKEAAIWSAVYVAIALIFGVAILLAWDTTHGVAYFSGYLLEKSLSIDNLFVFLLIMGSFRVPREYQQKVLLIGIIIALVMRTIFILLGNAVVENFSWIFWIFGAFLLYTAWAQARHKADDDEEYKENGFVRLIRRVFPTTEDYVGDKMVVKQSGRRMITPMLIVMLAIGSADLLFAVDSIPAIFGVTTQLSGGEQIFVIFAANAFSLLGLRQLFFLIDGLLDKLVYLNYGLAAILGFIGIKLVIHAMHTNELSWLNNGEHITFIPEVPTVLSLVVIVVALGITAWASLTIGKRRHADKSPSPTIPADPRSTD</sequence>
<evidence type="ECO:0000256" key="6">
    <source>
        <dbReference type="SAM" id="Phobius"/>
    </source>
</evidence>
<feature type="transmembrane region" description="Helical" evidence="6">
    <location>
        <begin position="66"/>
        <end position="91"/>
    </location>
</feature>
<dbReference type="NCBIfam" id="TIGR03718">
    <property type="entry name" value="R_switched_Alx"/>
    <property type="match status" value="1"/>
</dbReference>
<feature type="transmembrane region" description="Helical" evidence="6">
    <location>
        <begin position="301"/>
        <end position="322"/>
    </location>
</feature>
<organism evidence="7 8">
    <name type="scientific">Serinibacter arcticus</name>
    <dbReference type="NCBI Taxonomy" id="1655435"/>
    <lineage>
        <taxon>Bacteria</taxon>
        <taxon>Bacillati</taxon>
        <taxon>Actinomycetota</taxon>
        <taxon>Actinomycetes</taxon>
        <taxon>Micrococcales</taxon>
        <taxon>Beutenbergiaceae</taxon>
        <taxon>Serinibacter</taxon>
    </lineage>
</organism>
<dbReference type="InterPro" id="IPR005496">
    <property type="entry name" value="Integral_membrane_TerC"/>
</dbReference>
<feature type="transmembrane region" description="Helical" evidence="6">
    <location>
        <begin position="6"/>
        <end position="27"/>
    </location>
</feature>
<reference evidence="7 8" key="1">
    <citation type="submission" date="2018-03" db="EMBL/GenBank/DDBJ databases">
        <title>Genome assembly of novel Miniimonas species PCH200.</title>
        <authorList>
            <person name="Thakur V."/>
            <person name="Kumar V."/>
            <person name="Singh D."/>
        </authorList>
    </citation>
    <scope>NUCLEOTIDE SEQUENCE [LARGE SCALE GENOMIC DNA]</scope>
    <source>
        <strain evidence="7 8">PCH200</strain>
    </source>
</reference>
<evidence type="ECO:0000256" key="4">
    <source>
        <dbReference type="ARBA" id="ARBA00022989"/>
    </source>
</evidence>
<comment type="caution">
    <text evidence="7">The sequence shown here is derived from an EMBL/GenBank/DDBJ whole genome shotgun (WGS) entry which is preliminary data.</text>
</comment>